<reference evidence="9" key="1">
    <citation type="journal article" date="2014" name="Int. J. Syst. Evol. Microbiol.">
        <title>Complete genome sequence of Corynebacterium casei LMG S-19264T (=DSM 44701T), isolated from a smear-ripened cheese.</title>
        <authorList>
            <consortium name="US DOE Joint Genome Institute (JGI-PGF)"/>
            <person name="Walter F."/>
            <person name="Albersmeier A."/>
            <person name="Kalinowski J."/>
            <person name="Ruckert C."/>
        </authorList>
    </citation>
    <scope>NUCLEOTIDE SEQUENCE</scope>
    <source>
        <strain evidence="9">CGMCC 1.15290</strain>
    </source>
</reference>
<gene>
    <name evidence="9" type="ORF">GCM10011379_30920</name>
</gene>
<organism evidence="9 10">
    <name type="scientific">Filimonas zeae</name>
    <dbReference type="NCBI Taxonomy" id="1737353"/>
    <lineage>
        <taxon>Bacteria</taxon>
        <taxon>Pseudomonadati</taxon>
        <taxon>Bacteroidota</taxon>
        <taxon>Chitinophagia</taxon>
        <taxon>Chitinophagales</taxon>
        <taxon>Chitinophagaceae</taxon>
        <taxon>Filimonas</taxon>
    </lineage>
</organism>
<evidence type="ECO:0000259" key="8">
    <source>
        <dbReference type="PROSITE" id="PS51007"/>
    </source>
</evidence>
<evidence type="ECO:0000256" key="5">
    <source>
        <dbReference type="ARBA" id="ARBA00023004"/>
    </source>
</evidence>
<evidence type="ECO:0000313" key="9">
    <source>
        <dbReference type="EMBL" id="GGH71511.1"/>
    </source>
</evidence>
<evidence type="ECO:0000256" key="2">
    <source>
        <dbReference type="ARBA" id="ARBA00022617"/>
    </source>
</evidence>
<keyword evidence="4" id="KW-0249">Electron transport</keyword>
<sequence length="147" mass="15612">MKLSMLLSAALVVATVSCRQSGNSTGTATATDNLINNAQTATNEVLAGAQLITKSDCFTCHAVDSVVTGPAFKTIAQKYQHIEGNVNKLSNSIIDGSKGIWGPVEMTPHPYVSTADAQEMVRYIFSLDSTHTTDTTGTYGNLKSKPR</sequence>
<keyword evidence="5 6" id="KW-0408">Iron</keyword>
<dbReference type="PRINTS" id="PR00606">
    <property type="entry name" value="CYTCHROMECID"/>
</dbReference>
<dbReference type="SUPFAM" id="SSF46626">
    <property type="entry name" value="Cytochrome c"/>
    <property type="match status" value="1"/>
</dbReference>
<accession>A0A917IZL0</accession>
<evidence type="ECO:0000256" key="4">
    <source>
        <dbReference type="ARBA" id="ARBA00022982"/>
    </source>
</evidence>
<feature type="binding site" description="covalent" evidence="6">
    <location>
        <position position="57"/>
    </location>
    <ligand>
        <name>heme c</name>
        <dbReference type="ChEBI" id="CHEBI:61717"/>
    </ligand>
</feature>
<evidence type="ECO:0000256" key="3">
    <source>
        <dbReference type="ARBA" id="ARBA00022723"/>
    </source>
</evidence>
<keyword evidence="1" id="KW-0813">Transport</keyword>
<evidence type="ECO:0000313" key="10">
    <source>
        <dbReference type="Proteomes" id="UP000627292"/>
    </source>
</evidence>
<keyword evidence="7" id="KW-0732">Signal</keyword>
<dbReference type="RefSeq" id="WP_188953800.1">
    <property type="nucleotide sequence ID" value="NZ_BMIB01000003.1"/>
</dbReference>
<dbReference type="PROSITE" id="PS51007">
    <property type="entry name" value="CYTC"/>
    <property type="match status" value="1"/>
</dbReference>
<dbReference type="InterPro" id="IPR009056">
    <property type="entry name" value="Cyt_c-like_dom"/>
</dbReference>
<dbReference type="GO" id="GO:0009055">
    <property type="term" value="F:electron transfer activity"/>
    <property type="evidence" value="ECO:0007669"/>
    <property type="project" value="InterPro"/>
</dbReference>
<feature type="binding site" description="covalent" evidence="6">
    <location>
        <position position="106"/>
    </location>
    <ligand>
        <name>heme c</name>
        <dbReference type="ChEBI" id="CHEBI:61717"/>
    </ligand>
</feature>
<dbReference type="EMBL" id="BMIB01000003">
    <property type="protein sequence ID" value="GGH71511.1"/>
    <property type="molecule type" value="Genomic_DNA"/>
</dbReference>
<dbReference type="Gene3D" id="1.10.760.10">
    <property type="entry name" value="Cytochrome c-like domain"/>
    <property type="match status" value="1"/>
</dbReference>
<name>A0A917IZL0_9BACT</name>
<feature type="chain" id="PRO_5037482591" evidence="7">
    <location>
        <begin position="22"/>
        <end position="147"/>
    </location>
</feature>
<dbReference type="Proteomes" id="UP000627292">
    <property type="component" value="Unassembled WGS sequence"/>
</dbReference>
<comment type="PTM">
    <text evidence="6">Binds 1 heme c group covalently per subunit.</text>
</comment>
<dbReference type="PROSITE" id="PS51257">
    <property type="entry name" value="PROKAR_LIPOPROTEIN"/>
    <property type="match status" value="1"/>
</dbReference>
<evidence type="ECO:0000256" key="7">
    <source>
        <dbReference type="SAM" id="SignalP"/>
    </source>
</evidence>
<dbReference type="GO" id="GO:0005506">
    <property type="term" value="F:iron ion binding"/>
    <property type="evidence" value="ECO:0007669"/>
    <property type="project" value="InterPro"/>
</dbReference>
<feature type="binding site" description="covalent" evidence="6">
    <location>
        <position position="61"/>
    </location>
    <ligand>
        <name>heme c</name>
        <dbReference type="ChEBI" id="CHEBI:61717"/>
    </ligand>
</feature>
<protein>
    <submittedName>
        <fullName evidence="9">Cytochrome c</fullName>
    </submittedName>
</protein>
<keyword evidence="10" id="KW-1185">Reference proteome</keyword>
<proteinExistence type="predicted"/>
<keyword evidence="3 6" id="KW-0479">Metal-binding</keyword>
<dbReference type="InterPro" id="IPR002324">
    <property type="entry name" value="Cyt_c_ID"/>
</dbReference>
<feature type="signal peptide" evidence="7">
    <location>
        <begin position="1"/>
        <end position="21"/>
    </location>
</feature>
<dbReference type="InterPro" id="IPR036909">
    <property type="entry name" value="Cyt_c-like_dom_sf"/>
</dbReference>
<evidence type="ECO:0000256" key="6">
    <source>
        <dbReference type="PIRSR" id="PIRSR602324-1"/>
    </source>
</evidence>
<reference evidence="9" key="2">
    <citation type="submission" date="2020-09" db="EMBL/GenBank/DDBJ databases">
        <authorList>
            <person name="Sun Q."/>
            <person name="Zhou Y."/>
        </authorList>
    </citation>
    <scope>NUCLEOTIDE SEQUENCE</scope>
    <source>
        <strain evidence="9">CGMCC 1.15290</strain>
    </source>
</reference>
<evidence type="ECO:0000256" key="1">
    <source>
        <dbReference type="ARBA" id="ARBA00022448"/>
    </source>
</evidence>
<comment type="caution">
    <text evidence="9">The sequence shown here is derived from an EMBL/GenBank/DDBJ whole genome shotgun (WGS) entry which is preliminary data.</text>
</comment>
<dbReference type="Pfam" id="PF00034">
    <property type="entry name" value="Cytochrom_C"/>
    <property type="match status" value="1"/>
</dbReference>
<feature type="domain" description="Cytochrome c" evidence="8">
    <location>
        <begin position="43"/>
        <end position="128"/>
    </location>
</feature>
<dbReference type="GO" id="GO:0020037">
    <property type="term" value="F:heme binding"/>
    <property type="evidence" value="ECO:0007669"/>
    <property type="project" value="InterPro"/>
</dbReference>
<keyword evidence="2 6" id="KW-0349">Heme</keyword>
<dbReference type="AlphaFoldDB" id="A0A917IZL0"/>